<sequence>MTNRKGCLPILVVLLLSGATFMVIRFYGGKFIDRFQRPWAYSTTEPLLVGTWRGTFRDPNGVAKTLTLQIDLPETDDERWDRAGRRTRSKKRGRNNEAFDGLATVTGPRGQEPYTLYGRVNDDDWHQLEIIQFSTPDGQKAMRQNFNVHSAVAGGQWAADRLTLHLAFTYITPTGSAFWNSADPRYEHKAAITLTRLNP</sequence>
<dbReference type="STRING" id="1166018.FAES_1698"/>
<accession>I0K6F5</accession>
<organism evidence="3 4">
    <name type="scientific">Fibrella aestuarina BUZ 2</name>
    <dbReference type="NCBI Taxonomy" id="1166018"/>
    <lineage>
        <taxon>Bacteria</taxon>
        <taxon>Pseudomonadati</taxon>
        <taxon>Bacteroidota</taxon>
        <taxon>Cytophagia</taxon>
        <taxon>Cytophagales</taxon>
        <taxon>Spirosomataceae</taxon>
        <taxon>Fibrella</taxon>
    </lineage>
</organism>
<dbReference type="RefSeq" id="WP_015330807.1">
    <property type="nucleotide sequence ID" value="NC_020054.1"/>
</dbReference>
<dbReference type="OrthoDB" id="962108at2"/>
<protein>
    <recommendedName>
        <fullName evidence="5">SMODS-associating 2TM beta-strand rich effector domain-containing protein</fullName>
    </recommendedName>
</protein>
<dbReference type="KEGG" id="fae:FAES_1698"/>
<evidence type="ECO:0000313" key="4">
    <source>
        <dbReference type="Proteomes" id="UP000011058"/>
    </source>
</evidence>
<evidence type="ECO:0000256" key="1">
    <source>
        <dbReference type="SAM" id="MobiDB-lite"/>
    </source>
</evidence>
<keyword evidence="2" id="KW-0812">Transmembrane</keyword>
<dbReference type="EMBL" id="HE796683">
    <property type="protein sequence ID" value="CCG99708.1"/>
    <property type="molecule type" value="Genomic_DNA"/>
</dbReference>
<evidence type="ECO:0000256" key="2">
    <source>
        <dbReference type="SAM" id="Phobius"/>
    </source>
</evidence>
<dbReference type="eggNOG" id="ENOG5032UFS">
    <property type="taxonomic scope" value="Bacteria"/>
</dbReference>
<evidence type="ECO:0008006" key="5">
    <source>
        <dbReference type="Google" id="ProtNLM"/>
    </source>
</evidence>
<proteinExistence type="predicted"/>
<name>I0K6F5_9BACT</name>
<feature type="transmembrane region" description="Helical" evidence="2">
    <location>
        <begin position="7"/>
        <end position="28"/>
    </location>
</feature>
<evidence type="ECO:0000313" key="3">
    <source>
        <dbReference type="EMBL" id="CCG99708.1"/>
    </source>
</evidence>
<gene>
    <name evidence="3" type="ORF">FAES_1698</name>
</gene>
<keyword evidence="2" id="KW-1133">Transmembrane helix</keyword>
<dbReference type="AlphaFoldDB" id="I0K6F5"/>
<keyword evidence="2" id="KW-0472">Membrane</keyword>
<keyword evidence="4" id="KW-1185">Reference proteome</keyword>
<reference evidence="3 4" key="1">
    <citation type="journal article" date="2012" name="J. Bacteriol.">
        <title>Genome Sequence of Fibrella aestuarina BUZ 2T, a Filamentous Marine Bacterium.</title>
        <authorList>
            <person name="Filippini M."/>
            <person name="Qi W."/>
            <person name="Blom J."/>
            <person name="Goesmann A."/>
            <person name="Smits T.H."/>
            <person name="Bagheri H.C."/>
        </authorList>
    </citation>
    <scope>NUCLEOTIDE SEQUENCE [LARGE SCALE GENOMIC DNA]</scope>
    <source>
        <strain evidence="4">BUZ 2T</strain>
    </source>
</reference>
<dbReference type="Proteomes" id="UP000011058">
    <property type="component" value="Chromosome"/>
</dbReference>
<feature type="region of interest" description="Disordered" evidence="1">
    <location>
        <begin position="79"/>
        <end position="98"/>
    </location>
</feature>
<dbReference type="HOGENOM" id="CLU_1406829_0_0_10"/>